<proteinExistence type="predicted"/>
<evidence type="ECO:0000313" key="2">
    <source>
        <dbReference type="Proteomes" id="UP001552427"/>
    </source>
</evidence>
<organism evidence="1 2">
    <name type="scientific">Nonomuraea bangladeshensis</name>
    <dbReference type="NCBI Taxonomy" id="404385"/>
    <lineage>
        <taxon>Bacteria</taxon>
        <taxon>Bacillati</taxon>
        <taxon>Actinomycetota</taxon>
        <taxon>Actinomycetes</taxon>
        <taxon>Streptosporangiales</taxon>
        <taxon>Streptosporangiaceae</taxon>
        <taxon>Nonomuraea</taxon>
    </lineage>
</organism>
<name>A0ABV3GZY4_9ACTN</name>
<reference evidence="1 2" key="1">
    <citation type="submission" date="2024-06" db="EMBL/GenBank/DDBJ databases">
        <title>The Natural Products Discovery Center: Release of the First 8490 Sequenced Strains for Exploring Actinobacteria Biosynthetic Diversity.</title>
        <authorList>
            <person name="Kalkreuter E."/>
            <person name="Kautsar S.A."/>
            <person name="Yang D."/>
            <person name="Bader C.D."/>
            <person name="Teijaro C.N."/>
            <person name="Fluegel L."/>
            <person name="Davis C.M."/>
            <person name="Simpson J.R."/>
            <person name="Lauterbach L."/>
            <person name="Steele A.D."/>
            <person name="Gui C."/>
            <person name="Meng S."/>
            <person name="Li G."/>
            <person name="Viehrig K."/>
            <person name="Ye F."/>
            <person name="Su P."/>
            <person name="Kiefer A.F."/>
            <person name="Nichols A."/>
            <person name="Cepeda A.J."/>
            <person name="Yan W."/>
            <person name="Fan B."/>
            <person name="Jiang Y."/>
            <person name="Adhikari A."/>
            <person name="Zheng C.-J."/>
            <person name="Schuster L."/>
            <person name="Cowan T.M."/>
            <person name="Smanski M.J."/>
            <person name="Chevrette M.G."/>
            <person name="De Carvalho L.P.S."/>
            <person name="Shen B."/>
        </authorList>
    </citation>
    <scope>NUCLEOTIDE SEQUENCE [LARGE SCALE GENOMIC DNA]</scope>
    <source>
        <strain evidence="1 2">NPDC049574</strain>
    </source>
</reference>
<dbReference type="RefSeq" id="WP_364446758.1">
    <property type="nucleotide sequence ID" value="NZ_JBFARM010000003.1"/>
</dbReference>
<protein>
    <submittedName>
        <fullName evidence="1">Uncharacterized protein</fullName>
    </submittedName>
</protein>
<evidence type="ECO:0000313" key="1">
    <source>
        <dbReference type="EMBL" id="MEV4285725.1"/>
    </source>
</evidence>
<sequence>MALHGAHVGALGMEINVDYIAVHGTDLSGRVLVERRIVHDAVGSGPDGSVPGLPTH</sequence>
<comment type="caution">
    <text evidence="1">The sequence shown here is derived from an EMBL/GenBank/DDBJ whole genome shotgun (WGS) entry which is preliminary data.</text>
</comment>
<gene>
    <name evidence="1" type="ORF">AB0K40_09485</name>
</gene>
<keyword evidence="2" id="KW-1185">Reference proteome</keyword>
<accession>A0ABV3GZY4</accession>
<dbReference type="Proteomes" id="UP001552427">
    <property type="component" value="Unassembled WGS sequence"/>
</dbReference>
<dbReference type="EMBL" id="JBFARM010000003">
    <property type="protein sequence ID" value="MEV4285725.1"/>
    <property type="molecule type" value="Genomic_DNA"/>
</dbReference>